<dbReference type="RefSeq" id="WP_142820146.1">
    <property type="nucleotide sequence ID" value="NZ_CP035503.1"/>
</dbReference>
<gene>
    <name evidence="2" type="ORF">EUB48_16465</name>
</gene>
<evidence type="ECO:0000313" key="3">
    <source>
        <dbReference type="Proteomes" id="UP000316798"/>
    </source>
</evidence>
<dbReference type="SUPFAM" id="SSF50891">
    <property type="entry name" value="Cyclophilin-like"/>
    <property type="match status" value="1"/>
</dbReference>
<dbReference type="AlphaFoldDB" id="A0A515DE90"/>
<protein>
    <recommendedName>
        <fullName evidence="1">Cyclophilin-like domain-containing protein</fullName>
    </recommendedName>
</protein>
<proteinExistence type="predicted"/>
<dbReference type="InterPro" id="IPR041183">
    <property type="entry name" value="Cyclophilin-like"/>
</dbReference>
<dbReference type="OrthoDB" id="5298378at2"/>
<accession>A0A515DE90</accession>
<dbReference type="Proteomes" id="UP000316798">
    <property type="component" value="Chromosome"/>
</dbReference>
<reference evidence="2 3" key="1">
    <citation type="submission" date="2019-01" db="EMBL/GenBank/DDBJ databases">
        <title>Genomic insights into a novel species Rhodoferax sp.</title>
        <authorList>
            <person name="Jin L."/>
        </authorList>
    </citation>
    <scope>NUCLEOTIDE SEQUENCE [LARGE SCALE GENOMIC DNA]</scope>
    <source>
        <strain evidence="2 3">CHu59-6-5</strain>
    </source>
</reference>
<sequence length="117" mass="12794">MKLRLEVGNSRITASVIDSGTARDFLSLLPLQLRMGDLHRREKCAHLPRPLSESGTLTKNYEVGDLAYRLPEGDIAVFYRHDGQTVPTGLITIAKANSHLKALSAEGPVDVTIDLAK</sequence>
<feature type="domain" description="Cyclophilin-like" evidence="1">
    <location>
        <begin position="5"/>
        <end position="113"/>
    </location>
</feature>
<dbReference type="EMBL" id="CP035503">
    <property type="protein sequence ID" value="QDL38709.1"/>
    <property type="molecule type" value="Genomic_DNA"/>
</dbReference>
<dbReference type="InterPro" id="IPR029000">
    <property type="entry name" value="Cyclophilin-like_dom_sf"/>
</dbReference>
<name>A0A515DE90_9BURK</name>
<dbReference type="Pfam" id="PF18050">
    <property type="entry name" value="Cyclophil_like2"/>
    <property type="match status" value="1"/>
</dbReference>
<dbReference type="KEGG" id="rhf:EUB48_16465"/>
<organism evidence="2 3">
    <name type="scientific">Rhodoferax sediminis</name>
    <dbReference type="NCBI Taxonomy" id="2509614"/>
    <lineage>
        <taxon>Bacteria</taxon>
        <taxon>Pseudomonadati</taxon>
        <taxon>Pseudomonadota</taxon>
        <taxon>Betaproteobacteria</taxon>
        <taxon>Burkholderiales</taxon>
        <taxon>Comamonadaceae</taxon>
        <taxon>Rhodoferax</taxon>
    </lineage>
</organism>
<dbReference type="Gene3D" id="2.40.100.20">
    <property type="match status" value="1"/>
</dbReference>
<keyword evidence="3" id="KW-1185">Reference proteome</keyword>
<evidence type="ECO:0000313" key="2">
    <source>
        <dbReference type="EMBL" id="QDL38709.1"/>
    </source>
</evidence>
<evidence type="ECO:0000259" key="1">
    <source>
        <dbReference type="Pfam" id="PF18050"/>
    </source>
</evidence>